<dbReference type="Gene3D" id="3.30.1330.60">
    <property type="entry name" value="OmpA-like domain"/>
    <property type="match status" value="1"/>
</dbReference>
<dbReference type="GO" id="GO:0016020">
    <property type="term" value="C:membrane"/>
    <property type="evidence" value="ECO:0007669"/>
    <property type="project" value="UniProtKB-UniRule"/>
</dbReference>
<dbReference type="Proteomes" id="UP000192042">
    <property type="component" value="Chromosome I"/>
</dbReference>
<evidence type="ECO:0000313" key="5">
    <source>
        <dbReference type="Proteomes" id="UP000192042"/>
    </source>
</evidence>
<keyword evidence="5" id="KW-1185">Reference proteome</keyword>
<sequence>MNGKLLVLCSVGFLVSTGCVSSGTHDQTLAELDQARKASEKTKADFDMFKKESSTKISALEADKSKLSNDLLESQGASAQLKRDLNETQTNLDSTLASRSALENDARKIRTETTGMERSNESLQRERNQLQVQLNNLQHDYNATSQELENKLKAEQDTVASLQRDKDLLIARATGISDELAKAQKHMGELETDAARAKDLDRQLSDLQKRTGDLEGQANRAKDLEQRLSQRDLEVGRLTQGGEALTAEKDALAAEKARLEKERAAKEEEIQRLTKTQEDLTKSLQSQIDKGDIKIKQVRDRLTINMVEKVLFNSGQAQVKPEGLKVLKQVADVLKDVHDKEIRIEGHTDNVRIGGKLKEKFPTNWELSTARATNVVRYFIEQGGVRAENFEAVGFADTRPVADNASEEGRTENRRIEIVLFPKDLSTIAGDIKP</sequence>
<feature type="domain" description="OmpA-like" evidence="3">
    <location>
        <begin position="299"/>
        <end position="424"/>
    </location>
</feature>
<dbReference type="EMBL" id="LT828648">
    <property type="protein sequence ID" value="SLM49912.1"/>
    <property type="molecule type" value="Genomic_DNA"/>
</dbReference>
<dbReference type="InterPro" id="IPR036737">
    <property type="entry name" value="OmpA-like_sf"/>
</dbReference>
<keyword evidence="1" id="KW-0472">Membrane</keyword>
<dbReference type="AlphaFoldDB" id="A0A1W1IA95"/>
<dbReference type="RefSeq" id="WP_172834418.1">
    <property type="nucleotide sequence ID" value="NZ_LT828648.1"/>
</dbReference>
<feature type="coiled-coil region" evidence="2">
    <location>
        <begin position="113"/>
        <end position="217"/>
    </location>
</feature>
<dbReference type="KEGG" id="nja:NSJP_3745"/>
<feature type="coiled-coil region" evidence="2">
    <location>
        <begin position="242"/>
        <end position="283"/>
    </location>
</feature>
<keyword evidence="2" id="KW-0175">Coiled coil</keyword>
<dbReference type="InterPro" id="IPR006665">
    <property type="entry name" value="OmpA-like"/>
</dbReference>
<organism evidence="4 5">
    <name type="scientific">Nitrospira japonica</name>
    <dbReference type="NCBI Taxonomy" id="1325564"/>
    <lineage>
        <taxon>Bacteria</taxon>
        <taxon>Pseudomonadati</taxon>
        <taxon>Nitrospirota</taxon>
        <taxon>Nitrospiria</taxon>
        <taxon>Nitrospirales</taxon>
        <taxon>Nitrospiraceae</taxon>
        <taxon>Nitrospira</taxon>
    </lineage>
</organism>
<dbReference type="PROSITE" id="PS51257">
    <property type="entry name" value="PROKAR_LIPOPROTEIN"/>
    <property type="match status" value="1"/>
</dbReference>
<name>A0A1W1IA95_9BACT</name>
<dbReference type="SUPFAM" id="SSF103088">
    <property type="entry name" value="OmpA-like"/>
    <property type="match status" value="1"/>
</dbReference>
<dbReference type="PROSITE" id="PS51123">
    <property type="entry name" value="OMPA_2"/>
    <property type="match status" value="1"/>
</dbReference>
<evidence type="ECO:0000313" key="4">
    <source>
        <dbReference type="EMBL" id="SLM49912.1"/>
    </source>
</evidence>
<protein>
    <recommendedName>
        <fullName evidence="3">OmpA-like domain-containing protein</fullName>
    </recommendedName>
</protein>
<gene>
    <name evidence="4" type="ORF">NSJP_3745</name>
</gene>
<dbReference type="PANTHER" id="PTHR30329">
    <property type="entry name" value="STATOR ELEMENT OF FLAGELLAR MOTOR COMPLEX"/>
    <property type="match status" value="1"/>
</dbReference>
<evidence type="ECO:0000256" key="1">
    <source>
        <dbReference type="PROSITE-ProRule" id="PRU00473"/>
    </source>
</evidence>
<dbReference type="PANTHER" id="PTHR30329:SF21">
    <property type="entry name" value="LIPOPROTEIN YIAD-RELATED"/>
    <property type="match status" value="1"/>
</dbReference>
<dbReference type="Pfam" id="PF00691">
    <property type="entry name" value="OmpA"/>
    <property type="match status" value="1"/>
</dbReference>
<evidence type="ECO:0000259" key="3">
    <source>
        <dbReference type="PROSITE" id="PS51123"/>
    </source>
</evidence>
<dbReference type="STRING" id="1325564.NSJP_3745"/>
<accession>A0A1W1IA95</accession>
<dbReference type="InterPro" id="IPR050330">
    <property type="entry name" value="Bact_OuterMem_StrucFunc"/>
</dbReference>
<dbReference type="CDD" id="cd07185">
    <property type="entry name" value="OmpA_C-like"/>
    <property type="match status" value="1"/>
</dbReference>
<reference evidence="4 5" key="1">
    <citation type="submission" date="2017-03" db="EMBL/GenBank/DDBJ databases">
        <authorList>
            <person name="Afonso C.L."/>
            <person name="Miller P.J."/>
            <person name="Scott M.A."/>
            <person name="Spackman E."/>
            <person name="Goraichik I."/>
            <person name="Dimitrov K.M."/>
            <person name="Suarez D.L."/>
            <person name="Swayne D.E."/>
        </authorList>
    </citation>
    <scope>NUCLEOTIDE SEQUENCE [LARGE SCALE GENOMIC DNA]</scope>
    <source>
        <strain evidence="4">Genome sequencing of Nitrospira japonica strain NJ11</strain>
    </source>
</reference>
<evidence type="ECO:0000256" key="2">
    <source>
        <dbReference type="SAM" id="Coils"/>
    </source>
</evidence>
<proteinExistence type="predicted"/>